<sequence length="162" mass="17497">MAGNILFSNLLPSGILKVQAGPQPVVKSILKQDQHQEVKEDVKGILKQEPVSDAAPATPIKPILKPEKPSAESPKSSGSESSSEDEGEEEEDEEEESSSESSSESSTEEGSETEDKKKILLGGQRHLVIAQGSSPQASRKVISNPAVQRKLNASLRRKEEER</sequence>
<comment type="caution">
    <text evidence="1">The sequence shown here is derived from an EMBL/GenBank/DDBJ whole genome shotgun (WGS) entry which is preliminary data.</text>
</comment>
<proteinExistence type="predicted"/>
<gene>
    <name evidence="1" type="ORF">HPB49_024528</name>
</gene>
<evidence type="ECO:0000313" key="1">
    <source>
        <dbReference type="EMBL" id="KAH7967400.1"/>
    </source>
</evidence>
<organism evidence="1 2">
    <name type="scientific">Dermacentor silvarum</name>
    <name type="common">Tick</name>
    <dbReference type="NCBI Taxonomy" id="543639"/>
    <lineage>
        <taxon>Eukaryota</taxon>
        <taxon>Metazoa</taxon>
        <taxon>Ecdysozoa</taxon>
        <taxon>Arthropoda</taxon>
        <taxon>Chelicerata</taxon>
        <taxon>Arachnida</taxon>
        <taxon>Acari</taxon>
        <taxon>Parasitiformes</taxon>
        <taxon>Ixodida</taxon>
        <taxon>Ixodoidea</taxon>
        <taxon>Ixodidae</taxon>
        <taxon>Rhipicephalinae</taxon>
        <taxon>Dermacentor</taxon>
    </lineage>
</organism>
<protein>
    <submittedName>
        <fullName evidence="1">Uncharacterized protein</fullName>
    </submittedName>
</protein>
<dbReference type="Proteomes" id="UP000821865">
    <property type="component" value="Chromosome 2"/>
</dbReference>
<evidence type="ECO:0000313" key="2">
    <source>
        <dbReference type="Proteomes" id="UP000821865"/>
    </source>
</evidence>
<dbReference type="EMBL" id="CM023471">
    <property type="protein sequence ID" value="KAH7967400.1"/>
    <property type="molecule type" value="Genomic_DNA"/>
</dbReference>
<name>A0ACB8DH84_DERSI</name>
<keyword evidence="2" id="KW-1185">Reference proteome</keyword>
<accession>A0ACB8DH84</accession>
<reference evidence="1" key="1">
    <citation type="submission" date="2020-05" db="EMBL/GenBank/DDBJ databases">
        <title>Large-scale comparative analyses of tick genomes elucidate their genetic diversity and vector capacities.</title>
        <authorList>
            <person name="Jia N."/>
            <person name="Wang J."/>
            <person name="Shi W."/>
            <person name="Du L."/>
            <person name="Sun Y."/>
            <person name="Zhan W."/>
            <person name="Jiang J."/>
            <person name="Wang Q."/>
            <person name="Zhang B."/>
            <person name="Ji P."/>
            <person name="Sakyi L.B."/>
            <person name="Cui X."/>
            <person name="Yuan T."/>
            <person name="Jiang B."/>
            <person name="Yang W."/>
            <person name="Lam T.T.-Y."/>
            <person name="Chang Q."/>
            <person name="Ding S."/>
            <person name="Wang X."/>
            <person name="Zhu J."/>
            <person name="Ruan X."/>
            <person name="Zhao L."/>
            <person name="Wei J."/>
            <person name="Que T."/>
            <person name="Du C."/>
            <person name="Cheng J."/>
            <person name="Dai P."/>
            <person name="Han X."/>
            <person name="Huang E."/>
            <person name="Gao Y."/>
            <person name="Liu J."/>
            <person name="Shao H."/>
            <person name="Ye R."/>
            <person name="Li L."/>
            <person name="Wei W."/>
            <person name="Wang X."/>
            <person name="Wang C."/>
            <person name="Yang T."/>
            <person name="Huo Q."/>
            <person name="Li W."/>
            <person name="Guo W."/>
            <person name="Chen H."/>
            <person name="Zhou L."/>
            <person name="Ni X."/>
            <person name="Tian J."/>
            <person name="Zhou Y."/>
            <person name="Sheng Y."/>
            <person name="Liu T."/>
            <person name="Pan Y."/>
            <person name="Xia L."/>
            <person name="Li J."/>
            <person name="Zhao F."/>
            <person name="Cao W."/>
        </authorList>
    </citation>
    <scope>NUCLEOTIDE SEQUENCE</scope>
    <source>
        <strain evidence="1">Dsil-2018</strain>
    </source>
</reference>